<dbReference type="EMBL" id="AP011903">
    <property type="protein sequence ID" value="BAL60311.1"/>
    <property type="molecule type" value="Genomic_DNA"/>
</dbReference>
<proteinExistence type="predicted"/>
<gene>
    <name evidence="2" type="ORF">HGMM_F45C05C26</name>
</gene>
<reference evidence="2" key="1">
    <citation type="journal article" date="2005" name="Environ. Microbiol.">
        <title>Genetic and functional properties of uncultivated thermophilic crenarchaeotes from a subsurface gold mine as revealed by analysis of genome fragments.</title>
        <authorList>
            <person name="Nunoura T."/>
            <person name="Hirayama H."/>
            <person name="Takami H."/>
            <person name="Oida H."/>
            <person name="Nishi S."/>
            <person name="Shimamura S."/>
            <person name="Suzuki Y."/>
            <person name="Inagaki F."/>
            <person name="Takai K."/>
            <person name="Nealson K.H."/>
            <person name="Horikoshi K."/>
        </authorList>
    </citation>
    <scope>NUCLEOTIDE SEQUENCE</scope>
</reference>
<dbReference type="GO" id="GO:0004519">
    <property type="term" value="F:endonuclease activity"/>
    <property type="evidence" value="ECO:0007669"/>
    <property type="project" value="UniProtKB-KW"/>
</dbReference>
<dbReference type="SUPFAM" id="SSF55608">
    <property type="entry name" value="Homing endonucleases"/>
    <property type="match status" value="1"/>
</dbReference>
<keyword evidence="2" id="KW-0255">Endonuclease</keyword>
<keyword evidence="2" id="KW-0378">Hydrolase</keyword>
<evidence type="ECO:0000313" key="2">
    <source>
        <dbReference type="EMBL" id="BAL60311.1"/>
    </source>
</evidence>
<organism evidence="2">
    <name type="scientific">uncultured crenarchaeote</name>
    <dbReference type="NCBI Taxonomy" id="29281"/>
    <lineage>
        <taxon>Archaea</taxon>
        <taxon>Thermoproteota</taxon>
        <taxon>environmental samples</taxon>
    </lineage>
</organism>
<keyword evidence="2" id="KW-0540">Nuclease</keyword>
<dbReference type="InterPro" id="IPR051289">
    <property type="entry name" value="LAGLIDADG_Endonuclease"/>
</dbReference>
<dbReference type="PANTHER" id="PTHR36181:SF2">
    <property type="entry name" value="INTRON-ENCODED ENDONUCLEASE AI3-RELATED"/>
    <property type="match status" value="1"/>
</dbReference>
<dbReference type="AlphaFoldDB" id="H5SVX5"/>
<evidence type="ECO:0000259" key="1">
    <source>
        <dbReference type="Pfam" id="PF00961"/>
    </source>
</evidence>
<name>H5SVX5_9CREN</name>
<accession>H5SVX5</accession>
<dbReference type="InterPro" id="IPR004860">
    <property type="entry name" value="LAGLIDADG_dom"/>
</dbReference>
<dbReference type="Pfam" id="PF00961">
    <property type="entry name" value="LAGLIDADG_1"/>
    <property type="match status" value="1"/>
</dbReference>
<sequence>MVLIEHSDIIDPRLLPAKGKYLRYYLLGIADSEGSFSISIKLQPDTKFGVVIDPIFKVTQHKNNRVVLELFKRTLNCGRIIEKSGQPDILEFVVDNRRHLKEKIIPFFKRYKPIIKRNEFALFTQVLDALEAGKHRDARSLKELVVMLYEHSGERVYPLEMILKEIDEREEV</sequence>
<protein>
    <submittedName>
        <fullName evidence="2">Homing endonuclease I-ApeII</fullName>
    </submittedName>
</protein>
<dbReference type="PANTHER" id="PTHR36181">
    <property type="entry name" value="INTRON-ENCODED ENDONUCLEASE AI3-RELATED"/>
    <property type="match status" value="1"/>
</dbReference>
<feature type="domain" description="Homing endonuclease LAGLIDADG" evidence="1">
    <location>
        <begin position="26"/>
        <end position="125"/>
    </location>
</feature>
<dbReference type="InterPro" id="IPR027434">
    <property type="entry name" value="Homing_endonucl"/>
</dbReference>
<reference evidence="2" key="2">
    <citation type="journal article" date="2012" name="PLoS ONE">
        <title>A Deeply Branching Thermophilic Bacterium with an Ancient Acetyl-CoA Pathway Dominates a Subsurface Ecosystem.</title>
        <authorList>
            <person name="Takami H."/>
            <person name="Noguchi H."/>
            <person name="Takaki Y."/>
            <person name="Uchiyama I."/>
            <person name="Toyoda A."/>
            <person name="Nishi S."/>
            <person name="Chee G.-J."/>
            <person name="Arai W."/>
            <person name="Nunoura T."/>
            <person name="Itoh T."/>
            <person name="Hattori M."/>
            <person name="Takai K."/>
        </authorList>
    </citation>
    <scope>NUCLEOTIDE SEQUENCE</scope>
</reference>
<dbReference type="Gene3D" id="3.10.28.10">
    <property type="entry name" value="Homing endonucleases"/>
    <property type="match status" value="1"/>
</dbReference>